<feature type="chain" id="PRO_5046871648" description="YtxH domain-containing protein" evidence="1">
    <location>
        <begin position="19"/>
        <end position="61"/>
    </location>
</feature>
<evidence type="ECO:0000313" key="3">
    <source>
        <dbReference type="Proteomes" id="UP001596044"/>
    </source>
</evidence>
<evidence type="ECO:0008006" key="4">
    <source>
        <dbReference type="Google" id="ProtNLM"/>
    </source>
</evidence>
<dbReference type="RefSeq" id="WP_270884222.1">
    <property type="nucleotide sequence ID" value="NZ_JAQFVF010000065.1"/>
</dbReference>
<keyword evidence="1" id="KW-0732">Signal</keyword>
<evidence type="ECO:0000313" key="2">
    <source>
        <dbReference type="EMBL" id="MFC5447431.1"/>
    </source>
</evidence>
<feature type="signal peptide" evidence="1">
    <location>
        <begin position="1"/>
        <end position="18"/>
    </location>
</feature>
<name>A0ABW0K3L7_9BACL</name>
<accession>A0ABW0K3L7</accession>
<protein>
    <recommendedName>
        <fullName evidence="4">YtxH domain-containing protein</fullName>
    </recommendedName>
</protein>
<dbReference type="Proteomes" id="UP001596044">
    <property type="component" value="Unassembled WGS sequence"/>
</dbReference>
<dbReference type="EMBL" id="JBHSMJ010000007">
    <property type="protein sequence ID" value="MFC5447431.1"/>
    <property type="molecule type" value="Genomic_DNA"/>
</dbReference>
<sequence>MNKSLFGLLLGAAAFAVAVSPEGRKAARKLAVKGTGAFLDMKDQLREASQLQSVLQTAKKE</sequence>
<gene>
    <name evidence="2" type="ORF">ACFPOG_04125</name>
</gene>
<reference evidence="3" key="1">
    <citation type="journal article" date="2019" name="Int. J. Syst. Evol. Microbiol.">
        <title>The Global Catalogue of Microorganisms (GCM) 10K type strain sequencing project: providing services to taxonomists for standard genome sequencing and annotation.</title>
        <authorList>
            <consortium name="The Broad Institute Genomics Platform"/>
            <consortium name="The Broad Institute Genome Sequencing Center for Infectious Disease"/>
            <person name="Wu L."/>
            <person name="Ma J."/>
        </authorList>
    </citation>
    <scope>NUCLEOTIDE SEQUENCE [LARGE SCALE GENOMIC DNA]</scope>
    <source>
        <strain evidence="3">KACC 11904</strain>
    </source>
</reference>
<proteinExistence type="predicted"/>
<keyword evidence="3" id="KW-1185">Reference proteome</keyword>
<comment type="caution">
    <text evidence="2">The sequence shown here is derived from an EMBL/GenBank/DDBJ whole genome shotgun (WGS) entry which is preliminary data.</text>
</comment>
<evidence type="ECO:0000256" key="1">
    <source>
        <dbReference type="SAM" id="SignalP"/>
    </source>
</evidence>
<organism evidence="2 3">
    <name type="scientific">Paenibacillus aestuarii</name>
    <dbReference type="NCBI Taxonomy" id="516965"/>
    <lineage>
        <taxon>Bacteria</taxon>
        <taxon>Bacillati</taxon>
        <taxon>Bacillota</taxon>
        <taxon>Bacilli</taxon>
        <taxon>Bacillales</taxon>
        <taxon>Paenibacillaceae</taxon>
        <taxon>Paenibacillus</taxon>
    </lineage>
</organism>